<dbReference type="CDD" id="cd00882">
    <property type="entry name" value="Ras_like_GTPase"/>
    <property type="match status" value="1"/>
</dbReference>
<evidence type="ECO:0000256" key="1">
    <source>
        <dbReference type="ARBA" id="ARBA00022741"/>
    </source>
</evidence>
<reference evidence="3 4" key="1">
    <citation type="journal article" date="2016" name="Mol. Biol. Evol.">
        <title>Comparative Genomics of Early-Diverging Mushroom-Forming Fungi Provides Insights into the Origins of Lignocellulose Decay Capabilities.</title>
        <authorList>
            <person name="Nagy L.G."/>
            <person name="Riley R."/>
            <person name="Tritt A."/>
            <person name="Adam C."/>
            <person name="Daum C."/>
            <person name="Floudas D."/>
            <person name="Sun H."/>
            <person name="Yadav J.S."/>
            <person name="Pangilinan J."/>
            <person name="Larsson K.H."/>
            <person name="Matsuura K."/>
            <person name="Barry K."/>
            <person name="Labutti K."/>
            <person name="Kuo R."/>
            <person name="Ohm R.A."/>
            <person name="Bhattacharya S.S."/>
            <person name="Shirouzu T."/>
            <person name="Yoshinaga Y."/>
            <person name="Martin F.M."/>
            <person name="Grigoriev I.V."/>
            <person name="Hibbett D.S."/>
        </authorList>
    </citation>
    <scope>NUCLEOTIDE SEQUENCE [LARGE SCALE GENOMIC DNA]</scope>
    <source>
        <strain evidence="3 4">93-53</strain>
    </source>
</reference>
<accession>A0A165H828</accession>
<evidence type="ECO:0000313" key="4">
    <source>
        <dbReference type="Proteomes" id="UP000076871"/>
    </source>
</evidence>
<dbReference type="OrthoDB" id="8954335at2759"/>
<dbReference type="InterPro" id="IPR027417">
    <property type="entry name" value="P-loop_NTPase"/>
</dbReference>
<proteinExistence type="predicted"/>
<dbReference type="EMBL" id="KV427607">
    <property type="protein sequence ID" value="KZT11375.1"/>
    <property type="molecule type" value="Genomic_DNA"/>
</dbReference>
<keyword evidence="1" id="KW-0547">Nucleotide-binding</keyword>
<dbReference type="Proteomes" id="UP000076871">
    <property type="component" value="Unassembled WGS sequence"/>
</dbReference>
<dbReference type="AlphaFoldDB" id="A0A165H828"/>
<name>A0A165H828_9APHY</name>
<dbReference type="RefSeq" id="XP_040769115.1">
    <property type="nucleotide sequence ID" value="XM_040914132.1"/>
</dbReference>
<evidence type="ECO:0000313" key="3">
    <source>
        <dbReference type="EMBL" id="KZT11375.1"/>
    </source>
</evidence>
<protein>
    <recommendedName>
        <fullName evidence="2">AIG1-type G domain-containing protein</fullName>
    </recommendedName>
</protein>
<dbReference type="GO" id="GO:0005525">
    <property type="term" value="F:GTP binding"/>
    <property type="evidence" value="ECO:0007669"/>
    <property type="project" value="InterPro"/>
</dbReference>
<sequence length="238" mass="26355">MAYSNLKVIIVTGPSGTGKTQFINKVADSNLPEGEGSLEPCTRQIQEEKVSIDGSAVLLIDTPGFDAEEVSKIKKKIAEHLRWKYNEGADVVGMVYMHSMSDNRIGDNVMKSLKAFRDICGDEAMSHAVIVTNMWTRIRKEVGEGRERDLKLGEYGFRDAIEKGAKLRRHDGSAESARDIVKQLMQNQAIVLPCQSPVPSGSGESNCSEKWSEGCTVTAESESTTSCCFKLPFFRRRK</sequence>
<dbReference type="Pfam" id="PF04548">
    <property type="entry name" value="AIG1"/>
    <property type="match status" value="1"/>
</dbReference>
<keyword evidence="4" id="KW-1185">Reference proteome</keyword>
<evidence type="ECO:0000259" key="2">
    <source>
        <dbReference type="Pfam" id="PF04548"/>
    </source>
</evidence>
<dbReference type="InParanoid" id="A0A165H828"/>
<dbReference type="SUPFAM" id="SSF52540">
    <property type="entry name" value="P-loop containing nucleoside triphosphate hydrolases"/>
    <property type="match status" value="1"/>
</dbReference>
<dbReference type="InterPro" id="IPR006703">
    <property type="entry name" value="G_AIG1"/>
</dbReference>
<dbReference type="Gene3D" id="3.40.50.300">
    <property type="entry name" value="P-loop containing nucleotide triphosphate hydrolases"/>
    <property type="match status" value="1"/>
</dbReference>
<gene>
    <name evidence="3" type="ORF">LAESUDRAFT_809315</name>
</gene>
<organism evidence="3 4">
    <name type="scientific">Laetiporus sulphureus 93-53</name>
    <dbReference type="NCBI Taxonomy" id="1314785"/>
    <lineage>
        <taxon>Eukaryota</taxon>
        <taxon>Fungi</taxon>
        <taxon>Dikarya</taxon>
        <taxon>Basidiomycota</taxon>
        <taxon>Agaricomycotina</taxon>
        <taxon>Agaricomycetes</taxon>
        <taxon>Polyporales</taxon>
        <taxon>Laetiporus</taxon>
    </lineage>
</organism>
<dbReference type="GeneID" id="63831160"/>
<feature type="domain" description="AIG1-type G" evidence="2">
    <location>
        <begin position="9"/>
        <end position="131"/>
    </location>
</feature>
<dbReference type="STRING" id="1314785.A0A165H828"/>